<dbReference type="KEGG" id="mmob:F6R98_03660"/>
<feature type="transmembrane region" description="Helical" evidence="1">
    <location>
        <begin position="91"/>
        <end position="111"/>
    </location>
</feature>
<evidence type="ECO:0000313" key="3">
    <source>
        <dbReference type="Proteomes" id="UP000325755"/>
    </source>
</evidence>
<reference evidence="2 3" key="1">
    <citation type="submission" date="2019-09" db="EMBL/GenBank/DDBJ databases">
        <title>Ecophysiology of the spiral-shaped methanotroph Methylospira mobilis as revealed by the complete genome sequence.</title>
        <authorList>
            <person name="Oshkin I.Y."/>
            <person name="Dedysh S.N."/>
            <person name="Miroshnikov K."/>
            <person name="Danilova O.V."/>
            <person name="Hakobyan A."/>
            <person name="Liesack W."/>
        </authorList>
    </citation>
    <scope>NUCLEOTIDE SEQUENCE [LARGE SCALE GENOMIC DNA]</scope>
    <source>
        <strain evidence="2 3">Shm1</strain>
    </source>
</reference>
<name>A0A5Q0BI45_9GAMM</name>
<sequence>MTAFLTHLGLTAAFLLLVAHLVRGVQVDGWGPALVGAIVLGLVNAFVKPVMVLFTLPLTILSLGFFLLIINAFMLMLVASIVPGIRVQGFLPALLGSLLLTALNIAIASHIPS</sequence>
<organism evidence="2 3">
    <name type="scientific">Candidatus Methylospira mobilis</name>
    <dbReference type="NCBI Taxonomy" id="1808979"/>
    <lineage>
        <taxon>Bacteria</taxon>
        <taxon>Pseudomonadati</taxon>
        <taxon>Pseudomonadota</taxon>
        <taxon>Gammaproteobacteria</taxon>
        <taxon>Methylococcales</taxon>
        <taxon>Methylococcaceae</taxon>
        <taxon>Candidatus Methylospira</taxon>
    </lineage>
</organism>
<keyword evidence="1" id="KW-1133">Transmembrane helix</keyword>
<dbReference type="Proteomes" id="UP000325755">
    <property type="component" value="Chromosome"/>
</dbReference>
<dbReference type="PANTHER" id="PTHR37309:SF1">
    <property type="entry name" value="SLR0284 PROTEIN"/>
    <property type="match status" value="1"/>
</dbReference>
<dbReference type="OrthoDB" id="7205479at2"/>
<feature type="transmembrane region" description="Helical" evidence="1">
    <location>
        <begin position="34"/>
        <end position="56"/>
    </location>
</feature>
<keyword evidence="3" id="KW-1185">Reference proteome</keyword>
<evidence type="ECO:0000313" key="2">
    <source>
        <dbReference type="EMBL" id="QFY41837.1"/>
    </source>
</evidence>
<proteinExistence type="predicted"/>
<dbReference type="InterPro" id="IPR007165">
    <property type="entry name" value="Phage_holin_4_2"/>
</dbReference>
<keyword evidence="1" id="KW-0472">Membrane</keyword>
<dbReference type="InParanoid" id="A0A5Q0BI45"/>
<dbReference type="AlphaFoldDB" id="A0A5Q0BI45"/>
<keyword evidence="1" id="KW-0812">Transmembrane</keyword>
<accession>A0A5Q0BI45</accession>
<dbReference type="RefSeq" id="WP_153247819.1">
    <property type="nucleotide sequence ID" value="NZ_CP044205.1"/>
</dbReference>
<protein>
    <submittedName>
        <fullName evidence="2">Phage holin family protein</fullName>
    </submittedName>
</protein>
<dbReference type="EMBL" id="CP044205">
    <property type="protein sequence ID" value="QFY41837.1"/>
    <property type="molecule type" value="Genomic_DNA"/>
</dbReference>
<feature type="transmembrane region" description="Helical" evidence="1">
    <location>
        <begin position="63"/>
        <end position="85"/>
    </location>
</feature>
<dbReference type="PANTHER" id="PTHR37309">
    <property type="entry name" value="SLR0284 PROTEIN"/>
    <property type="match status" value="1"/>
</dbReference>
<dbReference type="Pfam" id="PF04020">
    <property type="entry name" value="Phage_holin_4_2"/>
    <property type="match status" value="1"/>
</dbReference>
<gene>
    <name evidence="2" type="ORF">F6R98_03660</name>
</gene>
<evidence type="ECO:0000256" key="1">
    <source>
        <dbReference type="SAM" id="Phobius"/>
    </source>
</evidence>